<keyword evidence="1" id="KW-0472">Membrane</keyword>
<keyword evidence="1" id="KW-1133">Transmembrane helix</keyword>
<dbReference type="Gene3D" id="1.10.3380.10">
    <property type="entry name" value="Sec63 N-terminal domain-like domain"/>
    <property type="match status" value="1"/>
</dbReference>
<dbReference type="GO" id="GO:0006620">
    <property type="term" value="P:post-translational protein targeting to endoplasmic reticulum membrane"/>
    <property type="evidence" value="ECO:0007669"/>
    <property type="project" value="TreeGrafter"/>
</dbReference>
<name>A0A843VI75_COLES</name>
<gene>
    <name evidence="2" type="ORF">Taro_025654</name>
</gene>
<sequence length="289" mass="33170">MAENGEGRTIDNVTIALEKKQEEGRRASWSSALSSLFPANRRSQRGSRCQLRRRQPTAVAMAASEENSALFPIFILTIMALPLIPYTIVKLCRAASRKTRSIHCQCSAHKYFVEFISKAYQALTDPVSRENYENYGHPDGRQGLQMGIALPQFLLNIDGASGGLTQSNCQPYSKVLDVFIKASEYMEIPVRRSDDEPLQKLFLAVRSELNLDLKNIRTEQAKFWKQHPALIKVMELELKKLEDTVKSIHEEMFYLRSSNCQRLTKPLTYLLDSSRCHVYIYHRLWQPLK</sequence>
<dbReference type="PANTHER" id="PTHR24075:SF0">
    <property type="entry name" value="TRANSLOCATION PROTEIN SEC63 HOMOLOG"/>
    <property type="match status" value="1"/>
</dbReference>
<dbReference type="GO" id="GO:0008320">
    <property type="term" value="F:protein transmembrane transporter activity"/>
    <property type="evidence" value="ECO:0007669"/>
    <property type="project" value="TreeGrafter"/>
</dbReference>
<dbReference type="OrthoDB" id="1734229at2759"/>
<dbReference type="GO" id="GO:0031207">
    <property type="term" value="C:Sec62/Sec63 complex"/>
    <property type="evidence" value="ECO:0007669"/>
    <property type="project" value="TreeGrafter"/>
</dbReference>
<reference evidence="2" key="1">
    <citation type="submission" date="2017-07" db="EMBL/GenBank/DDBJ databases">
        <title>Taro Niue Genome Assembly and Annotation.</title>
        <authorList>
            <person name="Atibalentja N."/>
            <person name="Keating K."/>
            <person name="Fields C.J."/>
        </authorList>
    </citation>
    <scope>NUCLEOTIDE SEQUENCE</scope>
    <source>
        <strain evidence="2">Niue_2</strain>
        <tissue evidence="2">Leaf</tissue>
    </source>
</reference>
<keyword evidence="3" id="KW-1185">Reference proteome</keyword>
<dbReference type="InterPro" id="IPR036869">
    <property type="entry name" value="J_dom_sf"/>
</dbReference>
<dbReference type="AlphaFoldDB" id="A0A843VI75"/>
<evidence type="ECO:0000256" key="1">
    <source>
        <dbReference type="SAM" id="Phobius"/>
    </source>
</evidence>
<dbReference type="GO" id="GO:0003723">
    <property type="term" value="F:RNA binding"/>
    <property type="evidence" value="ECO:0007669"/>
    <property type="project" value="TreeGrafter"/>
</dbReference>
<protein>
    <submittedName>
        <fullName evidence="2">Uncharacterized protein</fullName>
    </submittedName>
</protein>
<organism evidence="2 3">
    <name type="scientific">Colocasia esculenta</name>
    <name type="common">Wild taro</name>
    <name type="synonym">Arum esculentum</name>
    <dbReference type="NCBI Taxonomy" id="4460"/>
    <lineage>
        <taxon>Eukaryota</taxon>
        <taxon>Viridiplantae</taxon>
        <taxon>Streptophyta</taxon>
        <taxon>Embryophyta</taxon>
        <taxon>Tracheophyta</taxon>
        <taxon>Spermatophyta</taxon>
        <taxon>Magnoliopsida</taxon>
        <taxon>Liliopsida</taxon>
        <taxon>Araceae</taxon>
        <taxon>Aroideae</taxon>
        <taxon>Colocasieae</taxon>
        <taxon>Colocasia</taxon>
    </lineage>
</organism>
<dbReference type="SUPFAM" id="SSF46565">
    <property type="entry name" value="Chaperone J-domain"/>
    <property type="match status" value="1"/>
</dbReference>
<dbReference type="EMBL" id="NMUH01001508">
    <property type="protein sequence ID" value="MQL93014.1"/>
    <property type="molecule type" value="Genomic_DNA"/>
</dbReference>
<feature type="transmembrane region" description="Helical" evidence="1">
    <location>
        <begin position="69"/>
        <end position="89"/>
    </location>
</feature>
<dbReference type="PANTHER" id="PTHR24075">
    <property type="entry name" value="SEC63 DOMAIN-CONTAINING"/>
    <property type="match status" value="1"/>
</dbReference>
<dbReference type="GO" id="GO:0006614">
    <property type="term" value="P:SRP-dependent cotranslational protein targeting to membrane"/>
    <property type="evidence" value="ECO:0007669"/>
    <property type="project" value="TreeGrafter"/>
</dbReference>
<proteinExistence type="predicted"/>
<dbReference type="Proteomes" id="UP000652761">
    <property type="component" value="Unassembled WGS sequence"/>
</dbReference>
<keyword evidence="1" id="KW-0812">Transmembrane</keyword>
<evidence type="ECO:0000313" key="2">
    <source>
        <dbReference type="EMBL" id="MQL93014.1"/>
    </source>
</evidence>
<evidence type="ECO:0000313" key="3">
    <source>
        <dbReference type="Proteomes" id="UP000652761"/>
    </source>
</evidence>
<comment type="caution">
    <text evidence="2">The sequence shown here is derived from an EMBL/GenBank/DDBJ whole genome shotgun (WGS) entry which is preliminary data.</text>
</comment>
<accession>A0A843VI75</accession>